<evidence type="ECO:0000313" key="2">
    <source>
        <dbReference type="Proteomes" id="UP000292209"/>
    </source>
</evidence>
<dbReference type="AlphaFoldDB" id="A0A4Q7P7R4"/>
<reference evidence="1 2" key="1">
    <citation type="submission" date="2019-02" db="EMBL/GenBank/DDBJ databases">
        <title>Genomic Encyclopedia of Archaeal and Bacterial Type Strains, Phase II (KMG-II): from individual species to whole genera.</title>
        <authorList>
            <person name="Goeker M."/>
        </authorList>
    </citation>
    <scope>NUCLEOTIDE SEQUENCE [LARGE SCALE GENOMIC DNA]</scope>
    <source>
        <strain evidence="1 2">DSM 21411</strain>
    </source>
</reference>
<gene>
    <name evidence="1" type="ORF">BC751_1762</name>
</gene>
<accession>A0A4Q7P7R4</accession>
<organism evidence="1 2">
    <name type="scientific">Cecembia calidifontis</name>
    <dbReference type="NCBI Taxonomy" id="1187080"/>
    <lineage>
        <taxon>Bacteria</taxon>
        <taxon>Pseudomonadati</taxon>
        <taxon>Bacteroidota</taxon>
        <taxon>Cytophagia</taxon>
        <taxon>Cytophagales</taxon>
        <taxon>Cyclobacteriaceae</taxon>
        <taxon>Cecembia</taxon>
    </lineage>
</organism>
<dbReference type="OrthoDB" id="832794at2"/>
<dbReference type="EMBL" id="SGXG01000001">
    <property type="protein sequence ID" value="RZS96196.1"/>
    <property type="molecule type" value="Genomic_DNA"/>
</dbReference>
<name>A0A4Q7P7R4_9BACT</name>
<proteinExistence type="predicted"/>
<evidence type="ECO:0000313" key="1">
    <source>
        <dbReference type="EMBL" id="RZS96196.1"/>
    </source>
</evidence>
<dbReference type="RefSeq" id="WP_130275186.1">
    <property type="nucleotide sequence ID" value="NZ_SGXG01000001.1"/>
</dbReference>
<sequence>MKNFHICILFVLGFIGSTELYAQGKFNLELYGGGNQSFFEAEKLTTDPSATIQSPLDFHLGVNFLTRMAARWQLSVQAEWLRVPFSENYPEGSGFGKSIIGEEYGVYALGARYNWDKGEYGFFIQPSIGVATNRYFDTHQGAQSAENQKLALSPVFRTEAGIKLYNKRNNYFVFGVRQQFGVSNLYREKWEGSNFNVNNRGSYLGLFMGYGINFDNWSKRKHIQ</sequence>
<keyword evidence="2" id="KW-1185">Reference proteome</keyword>
<comment type="caution">
    <text evidence="1">The sequence shown here is derived from an EMBL/GenBank/DDBJ whole genome shotgun (WGS) entry which is preliminary data.</text>
</comment>
<protein>
    <recommendedName>
        <fullName evidence="3">Outer membrane protein with beta-barrel domain</fullName>
    </recommendedName>
</protein>
<dbReference type="Proteomes" id="UP000292209">
    <property type="component" value="Unassembled WGS sequence"/>
</dbReference>
<evidence type="ECO:0008006" key="3">
    <source>
        <dbReference type="Google" id="ProtNLM"/>
    </source>
</evidence>